<organism evidence="2 3">
    <name type="scientific">Hymenobacter ginkgonis</name>
    <dbReference type="NCBI Taxonomy" id="2682976"/>
    <lineage>
        <taxon>Bacteria</taxon>
        <taxon>Pseudomonadati</taxon>
        <taxon>Bacteroidota</taxon>
        <taxon>Cytophagia</taxon>
        <taxon>Cytophagales</taxon>
        <taxon>Hymenobacteraceae</taxon>
        <taxon>Hymenobacter</taxon>
    </lineage>
</organism>
<accession>A0A7K1TI14</accession>
<evidence type="ECO:0000313" key="2">
    <source>
        <dbReference type="EMBL" id="MVN77956.1"/>
    </source>
</evidence>
<dbReference type="Proteomes" id="UP000441336">
    <property type="component" value="Unassembled WGS sequence"/>
</dbReference>
<sequence>MNILLFAAFALGLTSCLSTSPDTCQSTALTPVLSATGPKTIAVNQPATFTLSYEIQNGCGTFAGLQEQANTDTRLVGVNIKYDGCNCPQTVTPAQTTYTFQPTTAGTYYVRFVGSTGYLIDTLVAK</sequence>
<dbReference type="EMBL" id="WQKZ01000004">
    <property type="protein sequence ID" value="MVN77956.1"/>
    <property type="molecule type" value="Genomic_DNA"/>
</dbReference>
<comment type="caution">
    <text evidence="2">The sequence shown here is derived from an EMBL/GenBank/DDBJ whole genome shotgun (WGS) entry which is preliminary data.</text>
</comment>
<evidence type="ECO:0000313" key="3">
    <source>
        <dbReference type="Proteomes" id="UP000441336"/>
    </source>
</evidence>
<keyword evidence="3" id="KW-1185">Reference proteome</keyword>
<keyword evidence="1" id="KW-0732">Signal</keyword>
<feature type="signal peptide" evidence="1">
    <location>
        <begin position="1"/>
        <end position="20"/>
    </location>
</feature>
<gene>
    <name evidence="2" type="ORF">GO988_16625</name>
</gene>
<evidence type="ECO:0008006" key="4">
    <source>
        <dbReference type="Google" id="ProtNLM"/>
    </source>
</evidence>
<dbReference type="AlphaFoldDB" id="A0A7K1TI14"/>
<name>A0A7K1TI14_9BACT</name>
<evidence type="ECO:0000256" key="1">
    <source>
        <dbReference type="SAM" id="SignalP"/>
    </source>
</evidence>
<feature type="chain" id="PRO_5029576761" description="GOLD domain-containing protein" evidence="1">
    <location>
        <begin position="21"/>
        <end position="126"/>
    </location>
</feature>
<reference evidence="2 3" key="1">
    <citation type="submission" date="2019-12" db="EMBL/GenBank/DDBJ databases">
        <title>Hymenobacter sp. HMF4947 Genome sequencing and assembly.</title>
        <authorList>
            <person name="Kang H."/>
            <person name="Cha I."/>
            <person name="Kim H."/>
            <person name="Joh K."/>
        </authorList>
    </citation>
    <scope>NUCLEOTIDE SEQUENCE [LARGE SCALE GENOMIC DNA]</scope>
    <source>
        <strain evidence="2 3">HMF4947</strain>
    </source>
</reference>
<dbReference type="RefSeq" id="WP_157567610.1">
    <property type="nucleotide sequence ID" value="NZ_WQKZ01000004.1"/>
</dbReference>
<protein>
    <recommendedName>
        <fullName evidence="4">GOLD domain-containing protein</fullName>
    </recommendedName>
</protein>
<proteinExistence type="predicted"/>